<sequence>MGISFRKHKDKKWEYRVKVKDPITKKYVERSKRGFETKPEARLAAQDVERNLLEGYEKLNIQLKDYLDFWLKEYKEGYVRKNTMLSLKNSVNNHIKPYFKNIYINEITPALYQKFLNKLYDNKLSKNTRLRIHNAFNEAMKRAVLNKKITFNPCEGAVIKGKNSNNDEIKFIEPSEVPMFLEHSYEYGYIYWIFFKLLLETGMRKGEAAALKWSDINFKNMTIEINKSLDFQAETDEELFGDTKNYNSKRVISMSKSIADDLRYHATWQNRNKKLLKNKYYYKYNLVLCRKDGNYMPKSSLFNAFRRILKQADMNLLPIHSLRHTHAVMLLEAGAEMKYIQERLGHGSITITSDIYSHISKKMDQKNTAQFEKYINNILNSK</sequence>
<keyword evidence="3 5" id="KW-0238">DNA-binding</keyword>
<organism evidence="8 9">
    <name type="scientific">Virgibacillus chiguensis</name>
    <dbReference type="NCBI Taxonomy" id="411959"/>
    <lineage>
        <taxon>Bacteria</taxon>
        <taxon>Bacillati</taxon>
        <taxon>Bacillota</taxon>
        <taxon>Bacilli</taxon>
        <taxon>Bacillales</taxon>
        <taxon>Bacillaceae</taxon>
        <taxon>Virgibacillus</taxon>
    </lineage>
</organism>
<dbReference type="InterPro" id="IPR010998">
    <property type="entry name" value="Integrase_recombinase_N"/>
</dbReference>
<dbReference type="AlphaFoldDB" id="A0A1M5N007"/>
<accession>A0A1M5N007</accession>
<dbReference type="Pfam" id="PF14659">
    <property type="entry name" value="Phage_int_SAM_3"/>
    <property type="match status" value="1"/>
</dbReference>
<evidence type="ECO:0000259" key="7">
    <source>
        <dbReference type="PROSITE" id="PS51900"/>
    </source>
</evidence>
<dbReference type="SUPFAM" id="SSF56349">
    <property type="entry name" value="DNA breaking-rejoining enzymes"/>
    <property type="match status" value="1"/>
</dbReference>
<name>A0A1M5N007_9BACI</name>
<comment type="similarity">
    <text evidence="1">Belongs to the 'phage' integrase family.</text>
</comment>
<evidence type="ECO:0000256" key="4">
    <source>
        <dbReference type="ARBA" id="ARBA00023172"/>
    </source>
</evidence>
<dbReference type="GO" id="GO:0015074">
    <property type="term" value="P:DNA integration"/>
    <property type="evidence" value="ECO:0007669"/>
    <property type="project" value="UniProtKB-KW"/>
</dbReference>
<dbReference type="InterPro" id="IPR044068">
    <property type="entry name" value="CB"/>
</dbReference>
<dbReference type="InterPro" id="IPR004107">
    <property type="entry name" value="Integrase_SAM-like_N"/>
</dbReference>
<dbReference type="InterPro" id="IPR013762">
    <property type="entry name" value="Integrase-like_cat_sf"/>
</dbReference>
<dbReference type="PROSITE" id="PS51898">
    <property type="entry name" value="TYR_RECOMBINASE"/>
    <property type="match status" value="1"/>
</dbReference>
<dbReference type="PANTHER" id="PTHR30349:SF64">
    <property type="entry name" value="PROPHAGE INTEGRASE INTD-RELATED"/>
    <property type="match status" value="1"/>
</dbReference>
<keyword evidence="4" id="KW-0233">DNA recombination</keyword>
<proteinExistence type="inferred from homology"/>
<dbReference type="EMBL" id="FQXD01000002">
    <property type="protein sequence ID" value="SHG82817.1"/>
    <property type="molecule type" value="Genomic_DNA"/>
</dbReference>
<dbReference type="InterPro" id="IPR050090">
    <property type="entry name" value="Tyrosine_recombinase_XerCD"/>
</dbReference>
<keyword evidence="2" id="KW-0229">DNA integration</keyword>
<dbReference type="Pfam" id="PF14657">
    <property type="entry name" value="Arm-DNA-bind_4"/>
    <property type="match status" value="1"/>
</dbReference>
<protein>
    <submittedName>
        <fullName evidence="8">Site-specific recombinase XerD</fullName>
    </submittedName>
</protein>
<evidence type="ECO:0000256" key="3">
    <source>
        <dbReference type="ARBA" id="ARBA00023125"/>
    </source>
</evidence>
<evidence type="ECO:0000256" key="2">
    <source>
        <dbReference type="ARBA" id="ARBA00022908"/>
    </source>
</evidence>
<evidence type="ECO:0000313" key="8">
    <source>
        <dbReference type="EMBL" id="SHG82817.1"/>
    </source>
</evidence>
<gene>
    <name evidence="8" type="ORF">SAMN05421807_10215</name>
</gene>
<keyword evidence="9" id="KW-1185">Reference proteome</keyword>
<dbReference type="InterPro" id="IPR011010">
    <property type="entry name" value="DNA_brk_join_enz"/>
</dbReference>
<dbReference type="GO" id="GO:0006310">
    <property type="term" value="P:DNA recombination"/>
    <property type="evidence" value="ECO:0007669"/>
    <property type="project" value="UniProtKB-KW"/>
</dbReference>
<evidence type="ECO:0000256" key="5">
    <source>
        <dbReference type="PROSITE-ProRule" id="PRU01248"/>
    </source>
</evidence>
<dbReference type="PANTHER" id="PTHR30349">
    <property type="entry name" value="PHAGE INTEGRASE-RELATED"/>
    <property type="match status" value="1"/>
</dbReference>
<dbReference type="Gene3D" id="1.10.443.10">
    <property type="entry name" value="Intergrase catalytic core"/>
    <property type="match status" value="1"/>
</dbReference>
<dbReference type="Gene3D" id="1.10.150.130">
    <property type="match status" value="1"/>
</dbReference>
<evidence type="ECO:0000313" key="9">
    <source>
        <dbReference type="Proteomes" id="UP000184079"/>
    </source>
</evidence>
<dbReference type="OrthoDB" id="9803188at2"/>
<dbReference type="Pfam" id="PF00589">
    <property type="entry name" value="Phage_integrase"/>
    <property type="match status" value="1"/>
</dbReference>
<dbReference type="InterPro" id="IPR002104">
    <property type="entry name" value="Integrase_catalytic"/>
</dbReference>
<reference evidence="9" key="1">
    <citation type="submission" date="2016-11" db="EMBL/GenBank/DDBJ databases">
        <authorList>
            <person name="Varghese N."/>
            <person name="Submissions S."/>
        </authorList>
    </citation>
    <scope>NUCLEOTIDE SEQUENCE [LARGE SCALE GENOMIC DNA]</scope>
    <source>
        <strain evidence="9">CGMCC 1.6496</strain>
    </source>
</reference>
<dbReference type="RefSeq" id="WP_073004901.1">
    <property type="nucleotide sequence ID" value="NZ_FQXD01000002.1"/>
</dbReference>
<evidence type="ECO:0000256" key="1">
    <source>
        <dbReference type="ARBA" id="ARBA00008857"/>
    </source>
</evidence>
<feature type="domain" description="Tyr recombinase" evidence="6">
    <location>
        <begin position="167"/>
        <end position="369"/>
    </location>
</feature>
<dbReference type="Proteomes" id="UP000184079">
    <property type="component" value="Unassembled WGS sequence"/>
</dbReference>
<feature type="domain" description="Core-binding (CB)" evidence="7">
    <location>
        <begin position="61"/>
        <end position="144"/>
    </location>
</feature>
<evidence type="ECO:0000259" key="6">
    <source>
        <dbReference type="PROSITE" id="PS51898"/>
    </source>
</evidence>
<dbReference type="InterPro" id="IPR028259">
    <property type="entry name" value="AP2-like_int_N"/>
</dbReference>
<dbReference type="CDD" id="cd01189">
    <property type="entry name" value="INT_ICEBs1_C_like"/>
    <property type="match status" value="1"/>
</dbReference>
<dbReference type="GO" id="GO:0003677">
    <property type="term" value="F:DNA binding"/>
    <property type="evidence" value="ECO:0007669"/>
    <property type="project" value="UniProtKB-UniRule"/>
</dbReference>
<dbReference type="PROSITE" id="PS51900">
    <property type="entry name" value="CB"/>
    <property type="match status" value="1"/>
</dbReference>